<accession>A0A6J7GFP0</accession>
<dbReference type="PANTHER" id="PTHR43606">
    <property type="entry name" value="PHOSPHATASE, PUTATIVE (AFU_ORTHOLOGUE AFUA_6G08710)-RELATED"/>
    <property type="match status" value="1"/>
</dbReference>
<feature type="compositionally biased region" description="Polar residues" evidence="1">
    <location>
        <begin position="470"/>
        <end position="483"/>
    </location>
</feature>
<dbReference type="CDD" id="cd07389">
    <property type="entry name" value="MPP_PhoD"/>
    <property type="match status" value="1"/>
</dbReference>
<dbReference type="EMBL" id="CAFBMG010000083">
    <property type="protein sequence ID" value="CAB4905814.1"/>
    <property type="molecule type" value="Genomic_DNA"/>
</dbReference>
<dbReference type="InterPro" id="IPR018946">
    <property type="entry name" value="PhoD-like_MPP"/>
</dbReference>
<name>A0A6J7GFP0_9ZZZZ</name>
<protein>
    <submittedName>
        <fullName evidence="4">Unannotated protein</fullName>
    </submittedName>
</protein>
<proteinExistence type="predicted"/>
<dbReference type="PANTHER" id="PTHR43606:SF2">
    <property type="entry name" value="ALKALINE PHOSPHATASE FAMILY PROTEIN (AFU_ORTHOLOGUE AFUA_5G03860)"/>
    <property type="match status" value="1"/>
</dbReference>
<feature type="region of interest" description="Disordered" evidence="1">
    <location>
        <begin position="468"/>
        <end position="490"/>
    </location>
</feature>
<sequence length="557" mass="61245">MLPTRHLTYRPDSDCVRTVLVLASGLVLRRESLGESMQRRAFLASVGIAGGVIAAGCAPRSNPLYPNQSGELFEGSGPYPSGVGSGDPTADSVLLWTRAHPERDSGQGILLTTEIATSPQFGVGQIVAQLPALATANRDHCVTVEVTGLQPATTYWYRFSYDGTTSPTGRTRTAPVGGVDRLRLAAFSCQRYTHGFYTAHSDLAGLAEDPGTDLDLVLCLGDYVYETGYADAVYVPGREDPIQQARTQDQFRSKYRMYRSDPNLQAVHAAYPMVNVFDNHDGLAAPGDDQATGAIAAFFEQLPVRSRLPGRIDRSLRWGDLAEIFMTDQRSFRDPTLDEEGPLGTSTSERPEILDPNRTMLGAEQRNWLLNGLSDSNAQWKVIGSQLMFWPWRSFGKLPGQPRGSGIYLNLTQWDGYAAERLALLDHLEQNNVRNTLLFSGDSHVFSAAQIAPDVDNPRSVPRIAEFGTGSVTSNNADENNYPTDDATRPYLRSVNPNHLRFFESERHGYATAEITPSETSVEFRSPKTIRQPASVTQILSRMRVAADTQRVELLAP</sequence>
<organism evidence="4">
    <name type="scientific">freshwater metagenome</name>
    <dbReference type="NCBI Taxonomy" id="449393"/>
    <lineage>
        <taxon>unclassified sequences</taxon>
        <taxon>metagenomes</taxon>
        <taxon>ecological metagenomes</taxon>
    </lineage>
</organism>
<evidence type="ECO:0000259" key="3">
    <source>
        <dbReference type="Pfam" id="PF16655"/>
    </source>
</evidence>
<feature type="domain" description="Phospholipase D N-terminal" evidence="3">
    <location>
        <begin position="82"/>
        <end position="173"/>
    </location>
</feature>
<reference evidence="4" key="1">
    <citation type="submission" date="2020-05" db="EMBL/GenBank/DDBJ databases">
        <authorList>
            <person name="Chiriac C."/>
            <person name="Salcher M."/>
            <person name="Ghai R."/>
            <person name="Kavagutti S V."/>
        </authorList>
    </citation>
    <scope>NUCLEOTIDE SEQUENCE</scope>
</reference>
<evidence type="ECO:0000313" key="4">
    <source>
        <dbReference type="EMBL" id="CAB4905814.1"/>
    </source>
</evidence>
<evidence type="ECO:0000256" key="1">
    <source>
        <dbReference type="SAM" id="MobiDB-lite"/>
    </source>
</evidence>
<dbReference type="SUPFAM" id="SSF56300">
    <property type="entry name" value="Metallo-dependent phosphatases"/>
    <property type="match status" value="1"/>
</dbReference>
<feature type="domain" description="PhoD-like phosphatase metallophosphatase" evidence="2">
    <location>
        <begin position="184"/>
        <end position="524"/>
    </location>
</feature>
<gene>
    <name evidence="4" type="ORF">UFOPK3519_01094</name>
</gene>
<dbReference type="InterPro" id="IPR032093">
    <property type="entry name" value="PhoD_N"/>
</dbReference>
<dbReference type="InterPro" id="IPR029052">
    <property type="entry name" value="Metallo-depent_PP-like"/>
</dbReference>
<dbReference type="Pfam" id="PF09423">
    <property type="entry name" value="PhoD"/>
    <property type="match status" value="1"/>
</dbReference>
<dbReference type="InterPro" id="IPR038607">
    <property type="entry name" value="PhoD-like_sf"/>
</dbReference>
<dbReference type="Gene3D" id="3.60.21.70">
    <property type="entry name" value="PhoD-like phosphatase"/>
    <property type="match status" value="1"/>
</dbReference>
<dbReference type="InterPro" id="IPR052900">
    <property type="entry name" value="Phospholipid_Metab_Enz"/>
</dbReference>
<evidence type="ECO:0000259" key="2">
    <source>
        <dbReference type="Pfam" id="PF09423"/>
    </source>
</evidence>
<dbReference type="Pfam" id="PF16655">
    <property type="entry name" value="PhoD_N"/>
    <property type="match status" value="1"/>
</dbReference>
<dbReference type="AlphaFoldDB" id="A0A6J7GFP0"/>
<dbReference type="Gene3D" id="2.60.40.380">
    <property type="entry name" value="Purple acid phosphatase-like, N-terminal"/>
    <property type="match status" value="1"/>
</dbReference>